<feature type="compositionally biased region" description="Acidic residues" evidence="8">
    <location>
        <begin position="42"/>
        <end position="53"/>
    </location>
</feature>
<feature type="compositionally biased region" description="Basic and acidic residues" evidence="8">
    <location>
        <begin position="54"/>
        <end position="64"/>
    </location>
</feature>
<dbReference type="GO" id="GO:0000981">
    <property type="term" value="F:DNA-binding transcription factor activity, RNA polymerase II-specific"/>
    <property type="evidence" value="ECO:0007669"/>
    <property type="project" value="TreeGrafter"/>
</dbReference>
<dbReference type="GO" id="GO:0005634">
    <property type="term" value="C:nucleus"/>
    <property type="evidence" value="ECO:0007669"/>
    <property type="project" value="UniProtKB-SubCell"/>
</dbReference>
<keyword evidence="6" id="KW-0539">Nucleus</keyword>
<feature type="domain" description="C2H2-type" evidence="9">
    <location>
        <begin position="265"/>
        <end position="293"/>
    </location>
</feature>
<evidence type="ECO:0000313" key="10">
    <source>
        <dbReference type="EMBL" id="CAD7272915.1"/>
    </source>
</evidence>
<gene>
    <name evidence="10" type="ORF">NMOB1V02_LOCUS826</name>
</gene>
<dbReference type="SMART" id="SM00355">
    <property type="entry name" value="ZnF_C2H2"/>
    <property type="match status" value="7"/>
</dbReference>
<dbReference type="Gene3D" id="3.30.160.60">
    <property type="entry name" value="Classic Zinc Finger"/>
    <property type="match status" value="3"/>
</dbReference>
<dbReference type="EMBL" id="CAJPEX010000076">
    <property type="protein sequence ID" value="CAG0913067.1"/>
    <property type="molecule type" value="Genomic_DNA"/>
</dbReference>
<sequence>MLRDSSVAELRHLSATFTIATLAAVKAAVDGNCQNSVHNDDETADNSEFDEEPDIHIRQHDRSFLSRTGPEMTLKDDQRECVTAGHAETSSGSAASRHRYDLPNAAKTGSCSSSSSASSVSHISECSNDSDQLMILDTGVKDEDVDEDDEDGKKSGPCDESRPQTSIKREDLFRCDQCDFEAVNLAVLQSHQRLHNGDTGNCNDPKKPFQCDICGMKFSNGANMRRHRVRHTGVKPFECRVCQKRFFRKDHLAEHMTTHNKKLPFHCPVCNKGFQRQIAMRAHFQNEHVGNTDDDQRTCRQCGYLAESSKDLELHAAKKHGMELDSSPILPNVGFNHSLLMNLQNQQESALLNSLNMNSSTSSLEKAGLQQDSCPMSPPNDLVPSHFLAPHVEISVHQPGSPAPSIDDVEPGSPPPASSSSSSSALVSALGRSGTEECGSEYSGSPNGRLNGDSCKRNNKAESLKKRFLSRLVDTSSNHDAPDDDDSHHANMKSGSRSPSPSSHLVQVSPLKSLLRQSRLVRDVFATCSNGTVAPTGFPAAGRNGHQCVFCSIVFPDQTLYFLHKGFHSEGNPWKCNICTEQYANVYEFNSHLLSKPHQ</sequence>
<dbReference type="Pfam" id="PF12874">
    <property type="entry name" value="zf-met"/>
    <property type="match status" value="1"/>
</dbReference>
<dbReference type="FunFam" id="3.30.160.60:FF:000821">
    <property type="entry name" value="Zinc finger protein 524"/>
    <property type="match status" value="1"/>
</dbReference>
<feature type="compositionally biased region" description="Basic and acidic residues" evidence="8">
    <location>
        <begin position="151"/>
        <end position="165"/>
    </location>
</feature>
<dbReference type="PROSITE" id="PS50157">
    <property type="entry name" value="ZINC_FINGER_C2H2_2"/>
    <property type="match status" value="4"/>
</dbReference>
<evidence type="ECO:0000313" key="11">
    <source>
        <dbReference type="Proteomes" id="UP000678499"/>
    </source>
</evidence>
<feature type="compositionally biased region" description="Low complexity" evidence="8">
    <location>
        <begin position="418"/>
        <end position="433"/>
    </location>
</feature>
<dbReference type="AlphaFoldDB" id="A0A7R9BE04"/>
<dbReference type="EMBL" id="OA882113">
    <property type="protein sequence ID" value="CAD7272915.1"/>
    <property type="molecule type" value="Genomic_DNA"/>
</dbReference>
<evidence type="ECO:0000256" key="6">
    <source>
        <dbReference type="ARBA" id="ARBA00023242"/>
    </source>
</evidence>
<evidence type="ECO:0000256" key="2">
    <source>
        <dbReference type="ARBA" id="ARBA00022723"/>
    </source>
</evidence>
<accession>A0A7R9BE04</accession>
<evidence type="ECO:0000256" key="3">
    <source>
        <dbReference type="ARBA" id="ARBA00022737"/>
    </source>
</evidence>
<keyword evidence="3" id="KW-0677">Repeat</keyword>
<dbReference type="GO" id="GO:0008270">
    <property type="term" value="F:zinc ion binding"/>
    <property type="evidence" value="ECO:0007669"/>
    <property type="project" value="UniProtKB-KW"/>
</dbReference>
<dbReference type="PANTHER" id="PTHR24394:SF29">
    <property type="entry name" value="MYONEURIN"/>
    <property type="match status" value="1"/>
</dbReference>
<dbReference type="Pfam" id="PF00096">
    <property type="entry name" value="zf-C2H2"/>
    <property type="match status" value="2"/>
</dbReference>
<evidence type="ECO:0000256" key="5">
    <source>
        <dbReference type="ARBA" id="ARBA00022833"/>
    </source>
</evidence>
<name>A0A7R9BE04_9CRUS</name>
<protein>
    <recommendedName>
        <fullName evidence="9">C2H2-type domain-containing protein</fullName>
    </recommendedName>
</protein>
<organism evidence="10">
    <name type="scientific">Notodromas monacha</name>
    <dbReference type="NCBI Taxonomy" id="399045"/>
    <lineage>
        <taxon>Eukaryota</taxon>
        <taxon>Metazoa</taxon>
        <taxon>Ecdysozoa</taxon>
        <taxon>Arthropoda</taxon>
        <taxon>Crustacea</taxon>
        <taxon>Oligostraca</taxon>
        <taxon>Ostracoda</taxon>
        <taxon>Podocopa</taxon>
        <taxon>Podocopida</taxon>
        <taxon>Cypridocopina</taxon>
        <taxon>Cypridoidea</taxon>
        <taxon>Cyprididae</taxon>
        <taxon>Notodromas</taxon>
    </lineage>
</organism>
<comment type="subcellular location">
    <subcellularLocation>
        <location evidence="1">Nucleus</location>
    </subcellularLocation>
</comment>
<feature type="region of interest" description="Disordered" evidence="8">
    <location>
        <begin position="36"/>
        <end position="99"/>
    </location>
</feature>
<dbReference type="PANTHER" id="PTHR24394">
    <property type="entry name" value="ZINC FINGER PROTEIN"/>
    <property type="match status" value="1"/>
</dbReference>
<evidence type="ECO:0000256" key="1">
    <source>
        <dbReference type="ARBA" id="ARBA00004123"/>
    </source>
</evidence>
<keyword evidence="2" id="KW-0479">Metal-binding</keyword>
<dbReference type="InterPro" id="IPR013087">
    <property type="entry name" value="Znf_C2H2_type"/>
</dbReference>
<dbReference type="InterPro" id="IPR036236">
    <property type="entry name" value="Znf_C2H2_sf"/>
</dbReference>
<feature type="region of interest" description="Disordered" evidence="8">
    <location>
        <begin position="142"/>
        <end position="165"/>
    </location>
</feature>
<feature type="region of interest" description="Disordered" evidence="8">
    <location>
        <begin position="362"/>
        <end position="457"/>
    </location>
</feature>
<feature type="region of interest" description="Disordered" evidence="8">
    <location>
        <begin position="475"/>
        <end position="506"/>
    </location>
</feature>
<dbReference type="FunFam" id="3.30.160.60:FF:001397">
    <property type="entry name" value="Datilografo, isoform A"/>
    <property type="match status" value="1"/>
</dbReference>
<feature type="domain" description="C2H2-type" evidence="9">
    <location>
        <begin position="209"/>
        <end position="236"/>
    </location>
</feature>
<proteinExistence type="predicted"/>
<evidence type="ECO:0000256" key="4">
    <source>
        <dbReference type="ARBA" id="ARBA00022771"/>
    </source>
</evidence>
<keyword evidence="5" id="KW-0862">Zinc</keyword>
<dbReference type="OrthoDB" id="5576026at2759"/>
<evidence type="ECO:0000256" key="7">
    <source>
        <dbReference type="PROSITE-ProRule" id="PRU00042"/>
    </source>
</evidence>
<evidence type="ECO:0000259" key="9">
    <source>
        <dbReference type="PROSITE" id="PS50157"/>
    </source>
</evidence>
<keyword evidence="4 7" id="KW-0863">Zinc-finger</keyword>
<dbReference type="Proteomes" id="UP000678499">
    <property type="component" value="Unassembled WGS sequence"/>
</dbReference>
<dbReference type="PROSITE" id="PS00028">
    <property type="entry name" value="ZINC_FINGER_C2H2_1"/>
    <property type="match status" value="5"/>
</dbReference>
<keyword evidence="11" id="KW-1185">Reference proteome</keyword>
<feature type="domain" description="C2H2-type" evidence="9">
    <location>
        <begin position="237"/>
        <end position="264"/>
    </location>
</feature>
<dbReference type="SUPFAM" id="SSF57667">
    <property type="entry name" value="beta-beta-alpha zinc fingers"/>
    <property type="match status" value="3"/>
</dbReference>
<feature type="domain" description="C2H2-type" evidence="9">
    <location>
        <begin position="173"/>
        <end position="200"/>
    </location>
</feature>
<reference evidence="10" key="1">
    <citation type="submission" date="2020-11" db="EMBL/GenBank/DDBJ databases">
        <authorList>
            <person name="Tran Van P."/>
        </authorList>
    </citation>
    <scope>NUCLEOTIDE SEQUENCE</scope>
</reference>
<feature type="compositionally biased region" description="Low complexity" evidence="8">
    <location>
        <begin position="494"/>
        <end position="503"/>
    </location>
</feature>
<evidence type="ECO:0000256" key="8">
    <source>
        <dbReference type="SAM" id="MobiDB-lite"/>
    </source>
</evidence>